<evidence type="ECO:0000256" key="3">
    <source>
        <dbReference type="ARBA" id="ARBA00022679"/>
    </source>
</evidence>
<organism evidence="5 6">
    <name type="scientific">Candidatus Berkelbacteria bacterium Gr01-1014_85</name>
    <dbReference type="NCBI Taxonomy" id="2017150"/>
    <lineage>
        <taxon>Bacteria</taxon>
        <taxon>Candidatus Berkelbacteria</taxon>
    </lineage>
</organism>
<keyword evidence="2" id="KW-0328">Glycosyltransferase</keyword>
<dbReference type="Proteomes" id="UP000316253">
    <property type="component" value="Unassembled WGS sequence"/>
</dbReference>
<feature type="transmembrane region" description="Helical" evidence="4">
    <location>
        <begin position="246"/>
        <end position="267"/>
    </location>
</feature>
<feature type="transmembrane region" description="Helical" evidence="4">
    <location>
        <begin position="299"/>
        <end position="321"/>
    </location>
</feature>
<evidence type="ECO:0000256" key="4">
    <source>
        <dbReference type="SAM" id="Phobius"/>
    </source>
</evidence>
<dbReference type="Pfam" id="PF13641">
    <property type="entry name" value="Glyco_tranf_2_3"/>
    <property type="match status" value="1"/>
</dbReference>
<sequence length="327" mass="36691">MSNNSPRFSIIICLYVVTERFFSDLAKFLLLNTDPTEYELILVTEKGQKLPTLPLPFRQVEATIQPISLGEKRDLGIAVAKGEFCALIDDDAYPHPDWLEAAAKIFDSDPQIAAVGGPNLTAPDDPWPALVGGYIYESYLTSGAAQYRFLSRPRRQVAELQGVNLIIRTSVLRQLGGFRSRLSSGDDTKVCRDIRALGYQVIYDPAVQVWHHRRPFAVAHLKQIRNMGRHRGFFVKAYPETLAPIYFLPTLFALCLLAGLFIAFIWLPSLIITLAVLLIGYLIAVLANIFRIGWRAALIVGWGILLTHLVYGLAFVHGLFLKRIERP</sequence>
<evidence type="ECO:0000313" key="6">
    <source>
        <dbReference type="Proteomes" id="UP000316253"/>
    </source>
</evidence>
<dbReference type="EMBL" id="VMFD01000025">
    <property type="protein sequence ID" value="TSC65840.1"/>
    <property type="molecule type" value="Genomic_DNA"/>
</dbReference>
<comment type="caution">
    <text evidence="5">The sequence shown here is derived from an EMBL/GenBank/DDBJ whole genome shotgun (WGS) entry which is preliminary data.</text>
</comment>
<keyword evidence="4" id="KW-1133">Transmembrane helix</keyword>
<accession>A0A554JC30</accession>
<name>A0A554JC30_9BACT</name>
<proteinExistence type="inferred from homology"/>
<keyword evidence="4" id="KW-0472">Membrane</keyword>
<comment type="similarity">
    <text evidence="1">Belongs to the glycosyltransferase 2 family.</text>
</comment>
<dbReference type="InterPro" id="IPR029044">
    <property type="entry name" value="Nucleotide-diphossugar_trans"/>
</dbReference>
<dbReference type="PANTHER" id="PTHR43179">
    <property type="entry name" value="RHAMNOSYLTRANSFERASE WBBL"/>
    <property type="match status" value="1"/>
</dbReference>
<evidence type="ECO:0000256" key="1">
    <source>
        <dbReference type="ARBA" id="ARBA00006739"/>
    </source>
</evidence>
<dbReference type="AlphaFoldDB" id="A0A554JC30"/>
<reference evidence="5 6" key="1">
    <citation type="submission" date="2017-08" db="EMBL/GenBank/DDBJ databases">
        <title>Mechanisms for carbon and nitrogen cycling indicate functional differentiation within the Candidate Phyla Radiation.</title>
        <authorList>
            <person name="Danczak R.E."/>
            <person name="Johnston M.D."/>
            <person name="Kenah C."/>
            <person name="Slattery M."/>
            <person name="Wrighton K.C."/>
            <person name="Wilkins M.J."/>
        </authorList>
    </citation>
    <scope>NUCLEOTIDE SEQUENCE [LARGE SCALE GENOMIC DNA]</scope>
    <source>
        <strain evidence="5">Gr01-1014_85</strain>
    </source>
</reference>
<dbReference type="Gene3D" id="3.90.550.10">
    <property type="entry name" value="Spore Coat Polysaccharide Biosynthesis Protein SpsA, Chain A"/>
    <property type="match status" value="1"/>
</dbReference>
<dbReference type="GO" id="GO:0016757">
    <property type="term" value="F:glycosyltransferase activity"/>
    <property type="evidence" value="ECO:0007669"/>
    <property type="project" value="UniProtKB-KW"/>
</dbReference>
<keyword evidence="3 5" id="KW-0808">Transferase</keyword>
<feature type="transmembrane region" description="Helical" evidence="4">
    <location>
        <begin position="274"/>
        <end position="293"/>
    </location>
</feature>
<keyword evidence="4" id="KW-0812">Transmembrane</keyword>
<evidence type="ECO:0000256" key="2">
    <source>
        <dbReference type="ARBA" id="ARBA00022676"/>
    </source>
</evidence>
<evidence type="ECO:0000313" key="5">
    <source>
        <dbReference type="EMBL" id="TSC65840.1"/>
    </source>
</evidence>
<gene>
    <name evidence="5" type="ORF">CEO22_324</name>
</gene>
<protein>
    <submittedName>
        <fullName evidence="5">Glycosyltransferase</fullName>
    </submittedName>
</protein>
<dbReference type="PANTHER" id="PTHR43179:SF12">
    <property type="entry name" value="GALACTOFURANOSYLTRANSFERASE GLFT2"/>
    <property type="match status" value="1"/>
</dbReference>
<dbReference type="SUPFAM" id="SSF53448">
    <property type="entry name" value="Nucleotide-diphospho-sugar transferases"/>
    <property type="match status" value="1"/>
</dbReference>